<proteinExistence type="predicted"/>
<evidence type="ECO:0000313" key="1">
    <source>
        <dbReference type="EMBL" id="CAG8679953.1"/>
    </source>
</evidence>
<keyword evidence="2" id="KW-1185">Reference proteome</keyword>
<dbReference type="EMBL" id="CAJVPZ010017351">
    <property type="protein sequence ID" value="CAG8679953.1"/>
    <property type="molecule type" value="Genomic_DNA"/>
</dbReference>
<protein>
    <submittedName>
        <fullName evidence="1">12973_t:CDS:1</fullName>
    </submittedName>
</protein>
<reference evidence="1" key="1">
    <citation type="submission" date="2021-06" db="EMBL/GenBank/DDBJ databases">
        <authorList>
            <person name="Kallberg Y."/>
            <person name="Tangrot J."/>
            <person name="Rosling A."/>
        </authorList>
    </citation>
    <scope>NUCLEOTIDE SEQUENCE</scope>
    <source>
        <strain evidence="1">IN212</strain>
    </source>
</reference>
<dbReference type="OrthoDB" id="2102561at2759"/>
<gene>
    <name evidence="1" type="ORF">RFULGI_LOCUS9573</name>
</gene>
<dbReference type="Proteomes" id="UP000789396">
    <property type="component" value="Unassembled WGS sequence"/>
</dbReference>
<feature type="non-terminal residue" evidence="1">
    <location>
        <position position="1"/>
    </location>
</feature>
<sequence length="127" mass="14500">EMFALEYAQPGNTLEALRLHCDISNLELLRDTVEGFLNERPIDLLIANPSQNNIIKDAETRWEDLFEQITVTNITGIIGNFEIVWPFLETLPSYSYNILPPRIINTVTYFIGLIGDFLARTNGVAWI</sequence>
<evidence type="ECO:0000313" key="2">
    <source>
        <dbReference type="Proteomes" id="UP000789396"/>
    </source>
</evidence>
<comment type="caution">
    <text evidence="1">The sequence shown here is derived from an EMBL/GenBank/DDBJ whole genome shotgun (WGS) entry which is preliminary data.</text>
</comment>
<organism evidence="1 2">
    <name type="scientific">Racocetra fulgida</name>
    <dbReference type="NCBI Taxonomy" id="60492"/>
    <lineage>
        <taxon>Eukaryota</taxon>
        <taxon>Fungi</taxon>
        <taxon>Fungi incertae sedis</taxon>
        <taxon>Mucoromycota</taxon>
        <taxon>Glomeromycotina</taxon>
        <taxon>Glomeromycetes</taxon>
        <taxon>Diversisporales</taxon>
        <taxon>Gigasporaceae</taxon>
        <taxon>Racocetra</taxon>
    </lineage>
</organism>
<accession>A0A9N9EJW5</accession>
<name>A0A9N9EJW5_9GLOM</name>
<dbReference type="AlphaFoldDB" id="A0A9N9EJW5"/>